<gene>
    <name evidence="8" type="ORF">MNBD_BACTEROID07-1826</name>
</gene>
<keyword evidence="4" id="KW-0798">TonB box</keyword>
<evidence type="ECO:0000256" key="6">
    <source>
        <dbReference type="ARBA" id="ARBA00023237"/>
    </source>
</evidence>
<protein>
    <submittedName>
        <fullName evidence="8">Outer membrane receptor proteins, mostly Fe transport</fullName>
    </submittedName>
</protein>
<feature type="domain" description="TonB-dependent receptor-like beta-barrel" evidence="7">
    <location>
        <begin position="66"/>
        <end position="506"/>
    </location>
</feature>
<dbReference type="GO" id="GO:0015344">
    <property type="term" value="F:siderophore uptake transmembrane transporter activity"/>
    <property type="evidence" value="ECO:0007669"/>
    <property type="project" value="TreeGrafter"/>
</dbReference>
<evidence type="ECO:0000256" key="2">
    <source>
        <dbReference type="ARBA" id="ARBA00022448"/>
    </source>
</evidence>
<dbReference type="PANTHER" id="PTHR30069">
    <property type="entry name" value="TONB-DEPENDENT OUTER MEMBRANE RECEPTOR"/>
    <property type="match status" value="1"/>
</dbReference>
<dbReference type="GO" id="GO:0044718">
    <property type="term" value="P:siderophore transmembrane transport"/>
    <property type="evidence" value="ECO:0007669"/>
    <property type="project" value="TreeGrafter"/>
</dbReference>
<keyword evidence="3" id="KW-0812">Transmembrane</keyword>
<dbReference type="InterPro" id="IPR036942">
    <property type="entry name" value="Beta-barrel_TonB_sf"/>
</dbReference>
<keyword evidence="8" id="KW-0675">Receptor</keyword>
<evidence type="ECO:0000259" key="7">
    <source>
        <dbReference type="Pfam" id="PF00593"/>
    </source>
</evidence>
<evidence type="ECO:0000256" key="1">
    <source>
        <dbReference type="ARBA" id="ARBA00004571"/>
    </source>
</evidence>
<dbReference type="GO" id="GO:0009279">
    <property type="term" value="C:cell outer membrane"/>
    <property type="evidence" value="ECO:0007669"/>
    <property type="project" value="UniProtKB-SubCell"/>
</dbReference>
<dbReference type="AlphaFoldDB" id="A0A3B0UL24"/>
<dbReference type="Pfam" id="PF00593">
    <property type="entry name" value="TonB_dep_Rec_b-barrel"/>
    <property type="match status" value="1"/>
</dbReference>
<dbReference type="InterPro" id="IPR039426">
    <property type="entry name" value="TonB-dep_rcpt-like"/>
</dbReference>
<dbReference type="EMBL" id="UOET01000428">
    <property type="protein sequence ID" value="VAW29800.1"/>
    <property type="molecule type" value="Genomic_DNA"/>
</dbReference>
<dbReference type="InterPro" id="IPR000531">
    <property type="entry name" value="Beta-barrel_TonB"/>
</dbReference>
<accession>A0A3B0UL24</accession>
<comment type="subcellular location">
    <subcellularLocation>
        <location evidence="1">Cell outer membrane</location>
        <topology evidence="1">Multi-pass membrane protein</topology>
    </subcellularLocation>
</comment>
<dbReference type="PANTHER" id="PTHR30069:SF36">
    <property type="entry name" value="BLL6948 PROTEIN"/>
    <property type="match status" value="1"/>
</dbReference>
<feature type="non-terminal residue" evidence="8">
    <location>
        <position position="1"/>
    </location>
</feature>
<dbReference type="SUPFAM" id="SSF56935">
    <property type="entry name" value="Porins"/>
    <property type="match status" value="1"/>
</dbReference>
<reference evidence="8" key="1">
    <citation type="submission" date="2018-06" db="EMBL/GenBank/DDBJ databases">
        <authorList>
            <person name="Zhirakovskaya E."/>
        </authorList>
    </citation>
    <scope>NUCLEOTIDE SEQUENCE</scope>
</reference>
<proteinExistence type="predicted"/>
<sequence>FDLELGQFNTLKTTLLMQTGKGNARQNGIIAAQYYTTDGPFDNPQGLKRLNIFGKYFINITQQSRLTFTVSGFNSAWNASGQVPNRVVKAGIIDRFGALDPMEGGTTSRKDMSLVYQQKQDNHLFRVQAYLTNYTFKLFSDFTYYLEDTVNGDMIEQNESRWLSGMKATYQTSRKIKSTLFINTLGAGFRNDAIKSALWHSPNRIRMNALSNAGINQANLFVWGQSKIIFNQHWRIEIGLRGDYITYDVDDHLGSANDTLSNGLPHASGYAQQAMLNPKFNVVYSPGAKLDIYFNAGTGFHSNDARNVIFTKKAKEIEQVMTRKGLSEKEISRWLIKHNFNPQQQFTGTMPRAYGVETGFRAELFKRFNLGMSVWYMYLDKEFVYVGDGGYSELSNPTQRLGLDCEGRLRIARWLWADADMTISQGRINGLPKGSNYIPLAPNFTLTGGITMAGYHGFDFSLRTIHIGSRPANEDNTVTALGYTLINLGAACHWKRYTFSVTIENLLNTEWNEAQFDTESRMKWENKPVDELHFTPGNPRNARLGIRVTF</sequence>
<evidence type="ECO:0000256" key="4">
    <source>
        <dbReference type="ARBA" id="ARBA00023077"/>
    </source>
</evidence>
<evidence type="ECO:0000256" key="5">
    <source>
        <dbReference type="ARBA" id="ARBA00023136"/>
    </source>
</evidence>
<evidence type="ECO:0000313" key="8">
    <source>
        <dbReference type="EMBL" id="VAW29800.1"/>
    </source>
</evidence>
<name>A0A3B0UL24_9ZZZZ</name>
<organism evidence="8">
    <name type="scientific">hydrothermal vent metagenome</name>
    <dbReference type="NCBI Taxonomy" id="652676"/>
    <lineage>
        <taxon>unclassified sequences</taxon>
        <taxon>metagenomes</taxon>
        <taxon>ecological metagenomes</taxon>
    </lineage>
</organism>
<evidence type="ECO:0000256" key="3">
    <source>
        <dbReference type="ARBA" id="ARBA00022692"/>
    </source>
</evidence>
<keyword evidence="6" id="KW-0998">Cell outer membrane</keyword>
<keyword evidence="5" id="KW-0472">Membrane</keyword>
<keyword evidence="2" id="KW-0813">Transport</keyword>
<dbReference type="Gene3D" id="2.40.170.20">
    <property type="entry name" value="TonB-dependent receptor, beta-barrel domain"/>
    <property type="match status" value="1"/>
</dbReference>